<evidence type="ECO:0000256" key="3">
    <source>
        <dbReference type="ARBA" id="ARBA00023125"/>
    </source>
</evidence>
<protein>
    <submittedName>
        <fullName evidence="6">Site-specific recombinase XerD</fullName>
    </submittedName>
</protein>
<dbReference type="InterPro" id="IPR010998">
    <property type="entry name" value="Integrase_recombinase_N"/>
</dbReference>
<feature type="domain" description="Tyr recombinase" evidence="5">
    <location>
        <begin position="166"/>
        <end position="337"/>
    </location>
</feature>
<keyword evidence="4" id="KW-0233">DNA recombination</keyword>
<evidence type="ECO:0000256" key="1">
    <source>
        <dbReference type="ARBA" id="ARBA00008857"/>
    </source>
</evidence>
<evidence type="ECO:0000259" key="5">
    <source>
        <dbReference type="PROSITE" id="PS51898"/>
    </source>
</evidence>
<dbReference type="PANTHER" id="PTHR30629">
    <property type="entry name" value="PROPHAGE INTEGRASE"/>
    <property type="match status" value="1"/>
</dbReference>
<organism evidence="6 7">
    <name type="scientific">Pseudovibrio ascidiaceicola</name>
    <dbReference type="NCBI Taxonomy" id="285279"/>
    <lineage>
        <taxon>Bacteria</taxon>
        <taxon>Pseudomonadati</taxon>
        <taxon>Pseudomonadota</taxon>
        <taxon>Alphaproteobacteria</taxon>
        <taxon>Hyphomicrobiales</taxon>
        <taxon>Stappiaceae</taxon>
        <taxon>Pseudovibrio</taxon>
    </lineage>
</organism>
<evidence type="ECO:0000313" key="6">
    <source>
        <dbReference type="EMBL" id="SFK07940.1"/>
    </source>
</evidence>
<dbReference type="InterPro" id="IPR013762">
    <property type="entry name" value="Integrase-like_cat_sf"/>
</dbReference>
<dbReference type="Pfam" id="PF00589">
    <property type="entry name" value="Phage_integrase"/>
    <property type="match status" value="1"/>
</dbReference>
<dbReference type="EMBL" id="FOSK01000002">
    <property type="protein sequence ID" value="SFK07940.1"/>
    <property type="molecule type" value="Genomic_DNA"/>
</dbReference>
<dbReference type="PROSITE" id="PS51898">
    <property type="entry name" value="TYR_RECOMBINASE"/>
    <property type="match status" value="1"/>
</dbReference>
<accession>A0A1I3WKR5</accession>
<comment type="similarity">
    <text evidence="1">Belongs to the 'phage' integrase family.</text>
</comment>
<proteinExistence type="inferred from homology"/>
<keyword evidence="2" id="KW-0229">DNA integration</keyword>
<evidence type="ECO:0000256" key="4">
    <source>
        <dbReference type="ARBA" id="ARBA00023172"/>
    </source>
</evidence>
<dbReference type="Gene3D" id="1.10.443.10">
    <property type="entry name" value="Intergrase catalytic core"/>
    <property type="match status" value="1"/>
</dbReference>
<sequence>MTIIRVKGFKIFNDQHGKLRCYHRKTGEPINLEKAPIGSAAFLAECERLTSLMSMADTSRPGTLGNLIDKYRASSAFLELAERTKSDYQKVFDYLAPINNTPLSRFTSPFIVKLRDKAEEQRKRRFANYVKQVLSVLFSWGKERGFVKENPALGVKSIRKPKNAPIANRPWTDDERRIVLKHAPAQMVPALTLMMYTGLGPQDALTLAKQQYQNGFISTRRAKTGAPVFWPVIAPLKAALDEAPDHEAPTLCANSRGQSWTVSGFRASWRKLRIQLEDKSLIEPGLTLYGLRHTVATILREIGLNDRDLAAALGHETEAMARLYAKGADLRKSMSDIAVRFEKEITLRGEEFSKRLEQKCQTMPKKVSNLEKAERMLDLLSSNFKEISGARRRIRTTDTRIFNPLLYQLSYPGISRWAVCPAEVRVL</sequence>
<dbReference type="InterPro" id="IPR011010">
    <property type="entry name" value="DNA_brk_join_enz"/>
</dbReference>
<reference evidence="6 7" key="1">
    <citation type="submission" date="2016-10" db="EMBL/GenBank/DDBJ databases">
        <authorList>
            <person name="Varghese N."/>
            <person name="Submissions S."/>
        </authorList>
    </citation>
    <scope>NUCLEOTIDE SEQUENCE [LARGE SCALE GENOMIC DNA]</scope>
    <source>
        <strain evidence="6 7">DSM 16392</strain>
    </source>
</reference>
<dbReference type="InterPro" id="IPR002104">
    <property type="entry name" value="Integrase_catalytic"/>
</dbReference>
<comment type="caution">
    <text evidence="6">The sequence shown here is derived from an EMBL/GenBank/DDBJ whole genome shotgun (WGS) entry which is preliminary data.</text>
</comment>
<gene>
    <name evidence="6" type="ORF">SAMN04488518_10216</name>
</gene>
<keyword evidence="7" id="KW-1185">Reference proteome</keyword>
<evidence type="ECO:0000313" key="7">
    <source>
        <dbReference type="Proteomes" id="UP000199598"/>
    </source>
</evidence>
<dbReference type="PANTHER" id="PTHR30629:SF2">
    <property type="entry name" value="PROPHAGE INTEGRASE INTS-RELATED"/>
    <property type="match status" value="1"/>
</dbReference>
<dbReference type="Gene3D" id="1.10.150.130">
    <property type="match status" value="1"/>
</dbReference>
<dbReference type="InterPro" id="IPR050808">
    <property type="entry name" value="Phage_Integrase"/>
</dbReference>
<dbReference type="Proteomes" id="UP000199598">
    <property type="component" value="Unassembled WGS sequence"/>
</dbReference>
<dbReference type="SUPFAM" id="SSF56349">
    <property type="entry name" value="DNA breaking-rejoining enzymes"/>
    <property type="match status" value="1"/>
</dbReference>
<keyword evidence="3" id="KW-0238">DNA-binding</keyword>
<evidence type="ECO:0000256" key="2">
    <source>
        <dbReference type="ARBA" id="ARBA00022908"/>
    </source>
</evidence>
<name>A0A1I3WKR5_9HYPH</name>